<dbReference type="EMBL" id="CP001087">
    <property type="protein sequence ID" value="ACN13865.1"/>
    <property type="molecule type" value="Genomic_DNA"/>
</dbReference>
<evidence type="ECO:0000256" key="1">
    <source>
        <dbReference type="ARBA" id="ARBA00004651"/>
    </source>
</evidence>
<proteinExistence type="inferred from homology"/>
<feature type="transmembrane region" description="Helical" evidence="8">
    <location>
        <begin position="209"/>
        <end position="234"/>
    </location>
</feature>
<evidence type="ECO:0000256" key="7">
    <source>
        <dbReference type="ARBA" id="ARBA00023136"/>
    </source>
</evidence>
<dbReference type="Proteomes" id="UP000000442">
    <property type="component" value="Chromosome"/>
</dbReference>
<keyword evidence="10" id="KW-1185">Reference proteome</keyword>
<feature type="transmembrane region" description="Helical" evidence="8">
    <location>
        <begin position="352"/>
        <end position="369"/>
    </location>
</feature>
<gene>
    <name evidence="9" type="primary">opuD2</name>
    <name evidence="9" type="ordered locus">HRM2_07510</name>
</gene>
<organism evidence="9 10">
    <name type="scientific">Desulforapulum autotrophicum (strain ATCC 43914 / DSM 3382 / VKM B-1955 / HRM2)</name>
    <name type="common">Desulfobacterium autotrophicum</name>
    <dbReference type="NCBI Taxonomy" id="177437"/>
    <lineage>
        <taxon>Bacteria</taxon>
        <taxon>Pseudomonadati</taxon>
        <taxon>Thermodesulfobacteriota</taxon>
        <taxon>Desulfobacteria</taxon>
        <taxon>Desulfobacterales</taxon>
        <taxon>Desulfobacteraceae</taxon>
        <taxon>Desulforapulum</taxon>
    </lineage>
</organism>
<dbReference type="PANTHER" id="PTHR30047">
    <property type="entry name" value="HIGH-AFFINITY CHOLINE TRANSPORT PROTEIN-RELATED"/>
    <property type="match status" value="1"/>
</dbReference>
<dbReference type="KEGG" id="dat:HRM2_07510"/>
<dbReference type="OrthoDB" id="9775735at2"/>
<evidence type="ECO:0000256" key="8">
    <source>
        <dbReference type="SAM" id="Phobius"/>
    </source>
</evidence>
<sequence length="550" mass="59481">MTIPPPMTTLRISLAQNGFYKGFNRIATIGSKVIVALLVLWAAVFSDQAGVVLLKIRGWSFEAFGPWYIYSMAFFVILCLVLAAFPAMGKVRLGGMDAIPEFSTFSWFSMMFGAGIGIGLLTFSTAEPLYHFVSNPDTIIGAVAPGTQETLRSVFKWSFFHWGLSVWGCYGLVGLTLAFFAYNRNLPLTIRSGLTPLFGRKLEGALGDVVDITAVIATILGIAVTIGLGIAQFSSGMHLVIGADWMVNAEGAPTNSAMLICLFLIMAGSILSAASGVGKGIKWLSNLNMVLSLALLAFFLIFGSPVVAIKSLFLGIMDYIINFPVQALTYWPNADVEPAATLYKWQSLEWTVFYWAWWISFAPFVGLFFARISRGRTIREYVMGTMVVPALMCFIWFAFVGGTSIGLELSGKAGGAILNAGQESQLFATLKVMLTPGAAKAMTLMVVVLLMTYLITSADSGILIINTILSGGDDQKKGKRHIFFWGTTIAMVIAVLLLAGGLDAMKSAMLLGALPFSLIMVLMGFALIKALIRDNLRKRTDTGVSDPAFK</sequence>
<feature type="transmembrane region" description="Helical" evidence="8">
    <location>
        <begin position="508"/>
        <end position="532"/>
    </location>
</feature>
<keyword evidence="5 8" id="KW-0812">Transmembrane</keyword>
<reference evidence="9 10" key="1">
    <citation type="journal article" date="2009" name="Environ. Microbiol.">
        <title>Genome sequence of Desulfobacterium autotrophicum HRM2, a marine sulfate reducer oxidizing organic carbon completely to carbon dioxide.</title>
        <authorList>
            <person name="Strittmatter A.W."/>
            <person name="Liesegang H."/>
            <person name="Rabus R."/>
            <person name="Decker I."/>
            <person name="Amann J."/>
            <person name="Andres S."/>
            <person name="Henne A."/>
            <person name="Fricke W.F."/>
            <person name="Martinez-Arias R."/>
            <person name="Bartels D."/>
            <person name="Goesmann A."/>
            <person name="Krause L."/>
            <person name="Puehler A."/>
            <person name="Klenk H.P."/>
            <person name="Richter M."/>
            <person name="Schuler M."/>
            <person name="Gloeckner F.O."/>
            <person name="Meyerdierks A."/>
            <person name="Gottschalk G."/>
            <person name="Amann R."/>
        </authorList>
    </citation>
    <scope>NUCLEOTIDE SEQUENCE [LARGE SCALE GENOMIC DNA]</scope>
    <source>
        <strain evidence="10">ATCC 43914 / DSM 3382 / HRM2</strain>
    </source>
</reference>
<protein>
    <submittedName>
        <fullName evidence="9">OpuD2</fullName>
    </submittedName>
</protein>
<dbReference type="GO" id="GO:0005886">
    <property type="term" value="C:plasma membrane"/>
    <property type="evidence" value="ECO:0007669"/>
    <property type="project" value="UniProtKB-SubCell"/>
</dbReference>
<comment type="similarity">
    <text evidence="2">Belongs to the BCCT transporter (TC 2.A.15) family.</text>
</comment>
<feature type="transmembrane region" description="Helical" evidence="8">
    <location>
        <begin position="481"/>
        <end position="502"/>
    </location>
</feature>
<dbReference type="eggNOG" id="COG1292">
    <property type="taxonomic scope" value="Bacteria"/>
</dbReference>
<evidence type="ECO:0000256" key="5">
    <source>
        <dbReference type="ARBA" id="ARBA00022692"/>
    </source>
</evidence>
<evidence type="ECO:0000256" key="2">
    <source>
        <dbReference type="ARBA" id="ARBA00005658"/>
    </source>
</evidence>
<dbReference type="HOGENOM" id="CLU_010118_5_1_7"/>
<dbReference type="GO" id="GO:0022857">
    <property type="term" value="F:transmembrane transporter activity"/>
    <property type="evidence" value="ECO:0007669"/>
    <property type="project" value="InterPro"/>
</dbReference>
<evidence type="ECO:0000256" key="3">
    <source>
        <dbReference type="ARBA" id="ARBA00022448"/>
    </source>
</evidence>
<evidence type="ECO:0000313" key="10">
    <source>
        <dbReference type="Proteomes" id="UP000000442"/>
    </source>
</evidence>
<feature type="transmembrane region" description="Helical" evidence="8">
    <location>
        <begin position="254"/>
        <end position="277"/>
    </location>
</feature>
<evidence type="ECO:0000256" key="4">
    <source>
        <dbReference type="ARBA" id="ARBA00022475"/>
    </source>
</evidence>
<dbReference type="RefSeq" id="WP_012663109.1">
    <property type="nucleotide sequence ID" value="NC_012108.1"/>
</dbReference>
<feature type="transmembrane region" description="Helical" evidence="8">
    <location>
        <begin position="26"/>
        <end position="45"/>
    </location>
</feature>
<comment type="subcellular location">
    <subcellularLocation>
        <location evidence="1">Cell membrane</location>
        <topology evidence="1">Multi-pass membrane protein</topology>
    </subcellularLocation>
</comment>
<dbReference type="AlphaFoldDB" id="C0QJL2"/>
<name>C0QJL2_DESAH</name>
<feature type="transmembrane region" description="Helical" evidence="8">
    <location>
        <begin position="441"/>
        <end position="469"/>
    </location>
</feature>
<feature type="transmembrane region" description="Helical" evidence="8">
    <location>
        <begin position="159"/>
        <end position="182"/>
    </location>
</feature>
<feature type="transmembrane region" description="Helical" evidence="8">
    <location>
        <begin position="381"/>
        <end position="399"/>
    </location>
</feature>
<keyword evidence="6 8" id="KW-1133">Transmembrane helix</keyword>
<keyword evidence="3" id="KW-0813">Transport</keyword>
<accession>C0QJL2</accession>
<dbReference type="STRING" id="177437.HRM2_07510"/>
<feature type="transmembrane region" description="Helical" evidence="8">
    <location>
        <begin position="105"/>
        <end position="126"/>
    </location>
</feature>
<dbReference type="InterPro" id="IPR000060">
    <property type="entry name" value="BCCT_transptr"/>
</dbReference>
<evidence type="ECO:0000313" key="9">
    <source>
        <dbReference type="EMBL" id="ACN13865.1"/>
    </source>
</evidence>
<keyword evidence="7 8" id="KW-0472">Membrane</keyword>
<feature type="transmembrane region" description="Helical" evidence="8">
    <location>
        <begin position="65"/>
        <end position="85"/>
    </location>
</feature>
<dbReference type="Pfam" id="PF02028">
    <property type="entry name" value="BCCT"/>
    <property type="match status" value="1"/>
</dbReference>
<feature type="transmembrane region" description="Helical" evidence="8">
    <location>
        <begin position="289"/>
        <end position="309"/>
    </location>
</feature>
<keyword evidence="4" id="KW-1003">Cell membrane</keyword>
<dbReference type="PANTHER" id="PTHR30047:SF7">
    <property type="entry name" value="HIGH-AFFINITY CHOLINE TRANSPORT PROTEIN"/>
    <property type="match status" value="1"/>
</dbReference>
<evidence type="ECO:0000256" key="6">
    <source>
        <dbReference type="ARBA" id="ARBA00022989"/>
    </source>
</evidence>